<evidence type="ECO:0000313" key="3">
    <source>
        <dbReference type="Proteomes" id="UP000094094"/>
    </source>
</evidence>
<dbReference type="PANTHER" id="PTHR41521">
    <property type="match status" value="1"/>
</dbReference>
<evidence type="ECO:0000259" key="1">
    <source>
        <dbReference type="Pfam" id="PF07045"/>
    </source>
</evidence>
<dbReference type="Pfam" id="PF07045">
    <property type="entry name" value="DUF1330"/>
    <property type="match status" value="1"/>
</dbReference>
<accession>A0A1D7VPV7</accession>
<dbReference type="AlphaFoldDB" id="A0A1D7VPV7"/>
<feature type="domain" description="DUF1330" evidence="1">
    <location>
        <begin position="2"/>
        <end position="95"/>
    </location>
</feature>
<name>A0A1D7VPV7_9ACTN</name>
<dbReference type="InterPro" id="IPR010753">
    <property type="entry name" value="DUF1330"/>
</dbReference>
<dbReference type="SUPFAM" id="SSF54909">
    <property type="entry name" value="Dimeric alpha+beta barrel"/>
    <property type="match status" value="1"/>
</dbReference>
<dbReference type="KEGG" id="slc:SL103_23270"/>
<dbReference type="RefSeq" id="WP_069570898.1">
    <property type="nucleotide sequence ID" value="NZ_CP017157.1"/>
</dbReference>
<protein>
    <recommendedName>
        <fullName evidence="1">DUF1330 domain-containing protein</fullName>
    </recommendedName>
</protein>
<gene>
    <name evidence="2" type="ORF">SL103_23270</name>
</gene>
<proteinExistence type="predicted"/>
<dbReference type="OrthoDB" id="9806380at2"/>
<evidence type="ECO:0000313" key="2">
    <source>
        <dbReference type="EMBL" id="AOP48779.1"/>
    </source>
</evidence>
<dbReference type="Proteomes" id="UP000094094">
    <property type="component" value="Chromosome"/>
</dbReference>
<sequence>MSAFAIAHLRPAAPHADIAAYMDRVQATMAPFGGWFRVHNAQVEVVEGSWPGFVVVIEFPGMAEARAWYDSPAYREILPLRTRHIEGDTVLVPGVAADYDASATAAAGKAAA</sequence>
<organism evidence="2 3">
    <name type="scientific">Streptomyces lydicus</name>
    <dbReference type="NCBI Taxonomy" id="47763"/>
    <lineage>
        <taxon>Bacteria</taxon>
        <taxon>Bacillati</taxon>
        <taxon>Actinomycetota</taxon>
        <taxon>Actinomycetes</taxon>
        <taxon>Kitasatosporales</taxon>
        <taxon>Streptomycetaceae</taxon>
        <taxon>Streptomyces</taxon>
    </lineage>
</organism>
<dbReference type="EMBL" id="CP017157">
    <property type="protein sequence ID" value="AOP48779.1"/>
    <property type="molecule type" value="Genomic_DNA"/>
</dbReference>
<dbReference type="PANTHER" id="PTHR41521:SF4">
    <property type="entry name" value="BLR0684 PROTEIN"/>
    <property type="match status" value="1"/>
</dbReference>
<keyword evidence="3" id="KW-1185">Reference proteome</keyword>
<dbReference type="Gene3D" id="3.30.70.100">
    <property type="match status" value="1"/>
</dbReference>
<reference evidence="2 3" key="1">
    <citation type="submission" date="2016-09" db="EMBL/GenBank/DDBJ databases">
        <title>Complete genome sequencing of Streptomyces lydicus 103 and metabolic pathways analysis of antibiotic biosynthesis.</title>
        <authorList>
            <person name="Jia N."/>
            <person name="Ding M.-Z."/>
            <person name="Gao F."/>
            <person name="Yuan Y.-J."/>
        </authorList>
    </citation>
    <scope>NUCLEOTIDE SEQUENCE [LARGE SCALE GENOMIC DNA]</scope>
    <source>
        <strain evidence="2 3">103</strain>
    </source>
</reference>
<dbReference type="InterPro" id="IPR011008">
    <property type="entry name" value="Dimeric_a/b-barrel"/>
</dbReference>